<organism evidence="2">
    <name type="scientific">Rhopilema esculentum</name>
    <dbReference type="NCBI Taxonomy" id="499914"/>
    <lineage>
        <taxon>Eukaryota</taxon>
        <taxon>Metazoa</taxon>
        <taxon>Cnidaria</taxon>
        <taxon>Scyphozoa</taxon>
        <taxon>Rhizostomeae</taxon>
        <taxon>Rhizostomatidae</taxon>
        <taxon>Rhopilema</taxon>
    </lineage>
</organism>
<proteinExistence type="evidence at transcript level"/>
<dbReference type="GO" id="GO:0006644">
    <property type="term" value="P:phospholipid metabolic process"/>
    <property type="evidence" value="ECO:0007669"/>
    <property type="project" value="InterPro"/>
</dbReference>
<dbReference type="Gene3D" id="1.20.90.10">
    <property type="entry name" value="Phospholipase A2 domain"/>
    <property type="match status" value="1"/>
</dbReference>
<evidence type="ECO:0000256" key="1">
    <source>
        <dbReference type="SAM" id="SignalP"/>
    </source>
</evidence>
<feature type="chain" id="PRO_5004950385" evidence="1">
    <location>
        <begin position="24"/>
        <end position="165"/>
    </location>
</feature>
<feature type="signal peptide" evidence="1">
    <location>
        <begin position="1"/>
        <end position="23"/>
    </location>
</feature>
<keyword evidence="1" id="KW-0732">Signal</keyword>
<reference evidence="2" key="1">
    <citation type="submission" date="2013-12" db="EMBL/GenBank/DDBJ databases">
        <authorList>
            <person name="Yang H."/>
            <person name="Zhu L."/>
            <person name="Zhou C.Y."/>
            <person name="Yang A.A."/>
            <person name="Zhuang Z.M."/>
            <person name="Mao Y.Z."/>
        </authorList>
    </citation>
    <scope>NUCLEOTIDE SEQUENCE</scope>
</reference>
<dbReference type="AlphaFoldDB" id="X2G7F0"/>
<dbReference type="GO" id="GO:0004623">
    <property type="term" value="F:phospholipase A2 activity"/>
    <property type="evidence" value="ECO:0007669"/>
    <property type="project" value="InterPro"/>
</dbReference>
<dbReference type="GO" id="GO:0050482">
    <property type="term" value="P:arachidonate secretion"/>
    <property type="evidence" value="ECO:0007669"/>
    <property type="project" value="InterPro"/>
</dbReference>
<dbReference type="PANTHER" id="PTHR37687">
    <property type="entry name" value="AGAP006772-PA"/>
    <property type="match status" value="1"/>
</dbReference>
<dbReference type="EMBL" id="KJ000675">
    <property type="protein sequence ID" value="AHN13907.1"/>
    <property type="molecule type" value="mRNA"/>
</dbReference>
<protein>
    <submittedName>
        <fullName evidence="2">Phospholipase A2</fullName>
    </submittedName>
</protein>
<sequence length="165" mass="18748">MQTYKGAILVFVTLGCFIGGVLSTCPADVHVNGCSIPLNAPFPYKELFKPVCNRHDVCYICGNRYGWTREICDVAFKRDMEQKCTDRYNNRKRFFSSIWNGITGATKVATEIAKWPFIRGDLNHCKHGAKIYYEAVKYFGKSYFVSSSPEWCKEECAKNAGNPNI</sequence>
<gene>
    <name evidence="2" type="primary">PLA2</name>
</gene>
<name>X2G7F0_9CNID</name>
<dbReference type="PANTHER" id="PTHR37687:SF1">
    <property type="entry name" value="AGAP006772-PA"/>
    <property type="match status" value="1"/>
</dbReference>
<accession>X2G7F0</accession>
<dbReference type="InterPro" id="IPR038875">
    <property type="entry name" value="PLA2_conodipine-like"/>
</dbReference>
<dbReference type="PROSITE" id="PS51257">
    <property type="entry name" value="PROKAR_LIPOPROTEIN"/>
    <property type="match status" value="1"/>
</dbReference>
<dbReference type="InterPro" id="IPR036444">
    <property type="entry name" value="PLipase_A2_dom_sf"/>
</dbReference>
<evidence type="ECO:0000313" key="2">
    <source>
        <dbReference type="EMBL" id="AHN13907.1"/>
    </source>
</evidence>
<dbReference type="SUPFAM" id="SSF48619">
    <property type="entry name" value="Phospholipase A2, PLA2"/>
    <property type="match status" value="1"/>
</dbReference>